<dbReference type="EMBL" id="JABRWJ010000013">
    <property type="protein sequence ID" value="NRF71728.1"/>
    <property type="molecule type" value="Genomic_DNA"/>
</dbReference>
<evidence type="ECO:0000313" key="3">
    <source>
        <dbReference type="Proteomes" id="UP000737171"/>
    </source>
</evidence>
<dbReference type="RefSeq" id="WP_173133494.1">
    <property type="nucleotide sequence ID" value="NZ_JABRWJ010000013.1"/>
</dbReference>
<accession>A0ABX2ESX1</accession>
<reference evidence="2 3" key="1">
    <citation type="submission" date="2020-05" db="EMBL/GenBank/DDBJ databases">
        <title>Aquincola sp. isolate from soil.</title>
        <authorList>
            <person name="Han J."/>
            <person name="Kim D.-U."/>
        </authorList>
    </citation>
    <scope>NUCLEOTIDE SEQUENCE [LARGE SCALE GENOMIC DNA]</scope>
    <source>
        <strain evidence="2 3">S2</strain>
    </source>
</reference>
<comment type="caution">
    <text evidence="2">The sequence shown here is derived from an EMBL/GenBank/DDBJ whole genome shotgun (WGS) entry which is preliminary data.</text>
</comment>
<gene>
    <name evidence="2" type="ORF">HLB44_32545</name>
</gene>
<organism evidence="2 3">
    <name type="scientific">Pseudaquabacterium terrae</name>
    <dbReference type="NCBI Taxonomy" id="2732868"/>
    <lineage>
        <taxon>Bacteria</taxon>
        <taxon>Pseudomonadati</taxon>
        <taxon>Pseudomonadota</taxon>
        <taxon>Betaproteobacteria</taxon>
        <taxon>Burkholderiales</taxon>
        <taxon>Sphaerotilaceae</taxon>
        <taxon>Pseudaquabacterium</taxon>
    </lineage>
</organism>
<dbReference type="Proteomes" id="UP000737171">
    <property type="component" value="Unassembled WGS sequence"/>
</dbReference>
<proteinExistence type="predicted"/>
<name>A0ABX2ESX1_9BURK</name>
<evidence type="ECO:0000313" key="2">
    <source>
        <dbReference type="EMBL" id="NRF71728.1"/>
    </source>
</evidence>
<evidence type="ECO:0000256" key="1">
    <source>
        <dbReference type="SAM" id="MobiDB-lite"/>
    </source>
</evidence>
<feature type="region of interest" description="Disordered" evidence="1">
    <location>
        <begin position="79"/>
        <end position="100"/>
    </location>
</feature>
<feature type="compositionally biased region" description="Basic and acidic residues" evidence="1">
    <location>
        <begin position="80"/>
        <end position="93"/>
    </location>
</feature>
<sequence>MFESNSRYLKIPTVEVENAKGETVLAVKLRRLPAVEGNLTAVAGTDRLDVIAHRRYTDGTKFWHVADANTELEASNLVEQESKADSPGTHETKFLFVPEN</sequence>
<protein>
    <submittedName>
        <fullName evidence="2">Uncharacterized protein</fullName>
    </submittedName>
</protein>
<keyword evidence="3" id="KW-1185">Reference proteome</keyword>